<feature type="region of interest" description="Disordered" evidence="6">
    <location>
        <begin position="31"/>
        <end position="56"/>
    </location>
</feature>
<evidence type="ECO:0000256" key="3">
    <source>
        <dbReference type="ARBA" id="ARBA00022490"/>
    </source>
</evidence>
<evidence type="ECO:0000259" key="7">
    <source>
        <dbReference type="PROSITE" id="PS51307"/>
    </source>
</evidence>
<reference evidence="8" key="1">
    <citation type="submission" date="2021-05" db="EMBL/GenBank/DDBJ databases">
        <authorList>
            <person name="Tigano A."/>
        </authorList>
    </citation>
    <scope>NUCLEOTIDE SEQUENCE</scope>
</reference>
<dbReference type="PANTHER" id="PTHR15012:SF38">
    <property type="entry name" value="PROTEIN SHROOM2-LIKE ISOFORM X1"/>
    <property type="match status" value="1"/>
</dbReference>
<dbReference type="GO" id="GO:0043296">
    <property type="term" value="C:apical junction complex"/>
    <property type="evidence" value="ECO:0007669"/>
    <property type="project" value="TreeGrafter"/>
</dbReference>
<keyword evidence="4" id="KW-0206">Cytoskeleton</keyword>
<keyword evidence="5" id="KW-0175">Coiled coil</keyword>
<accession>A0A8S4B5J0</accession>
<evidence type="ECO:0000313" key="8">
    <source>
        <dbReference type="EMBL" id="CAG5932270.1"/>
    </source>
</evidence>
<organism evidence="8 9">
    <name type="scientific">Menidia menidia</name>
    <name type="common">Atlantic silverside</name>
    <dbReference type="NCBI Taxonomy" id="238744"/>
    <lineage>
        <taxon>Eukaryota</taxon>
        <taxon>Metazoa</taxon>
        <taxon>Chordata</taxon>
        <taxon>Craniata</taxon>
        <taxon>Vertebrata</taxon>
        <taxon>Euteleostomi</taxon>
        <taxon>Actinopterygii</taxon>
        <taxon>Neopterygii</taxon>
        <taxon>Teleostei</taxon>
        <taxon>Neoteleostei</taxon>
        <taxon>Acanthomorphata</taxon>
        <taxon>Ovalentaria</taxon>
        <taxon>Atherinomorphae</taxon>
        <taxon>Atheriniformes</taxon>
        <taxon>Atherinopsidae</taxon>
        <taxon>Menidiinae</taxon>
        <taxon>Menidia</taxon>
    </lineage>
</organism>
<feature type="region of interest" description="Disordered" evidence="6">
    <location>
        <begin position="80"/>
        <end position="200"/>
    </location>
</feature>
<dbReference type="OrthoDB" id="10063560at2759"/>
<proteinExistence type="inferred from homology"/>
<dbReference type="GO" id="GO:0007015">
    <property type="term" value="P:actin filament organization"/>
    <property type="evidence" value="ECO:0007669"/>
    <property type="project" value="TreeGrafter"/>
</dbReference>
<feature type="compositionally biased region" description="Low complexity" evidence="6">
    <location>
        <begin position="155"/>
        <end position="164"/>
    </location>
</feature>
<name>A0A8S4B5J0_9TELE</name>
<dbReference type="GO" id="GO:0051015">
    <property type="term" value="F:actin filament binding"/>
    <property type="evidence" value="ECO:0007669"/>
    <property type="project" value="InterPro"/>
</dbReference>
<keyword evidence="3" id="KW-0963">Cytoplasm</keyword>
<dbReference type="PANTHER" id="PTHR15012">
    <property type="entry name" value="APICAL PROTEIN/SHROOM-RELATED"/>
    <property type="match status" value="1"/>
</dbReference>
<dbReference type="PROSITE" id="PS51307">
    <property type="entry name" value="ASD2"/>
    <property type="match status" value="1"/>
</dbReference>
<evidence type="ECO:0000256" key="5">
    <source>
        <dbReference type="SAM" id="Coils"/>
    </source>
</evidence>
<feature type="coiled-coil region" evidence="5">
    <location>
        <begin position="281"/>
        <end position="346"/>
    </location>
</feature>
<dbReference type="Gene3D" id="6.10.250.3120">
    <property type="match status" value="1"/>
</dbReference>
<dbReference type="EMBL" id="CAJRST010015557">
    <property type="protein sequence ID" value="CAG5932270.1"/>
    <property type="molecule type" value="Genomic_DNA"/>
</dbReference>
<dbReference type="InterPro" id="IPR027685">
    <property type="entry name" value="Shroom_fam"/>
</dbReference>
<protein>
    <submittedName>
        <fullName evidence="8">(Atlantic silverside) hypothetical protein</fullName>
    </submittedName>
</protein>
<feature type="compositionally biased region" description="Polar residues" evidence="6">
    <location>
        <begin position="140"/>
        <end position="150"/>
    </location>
</feature>
<dbReference type="GO" id="GO:0016324">
    <property type="term" value="C:apical plasma membrane"/>
    <property type="evidence" value="ECO:0007669"/>
    <property type="project" value="TreeGrafter"/>
</dbReference>
<comment type="subcellular location">
    <subcellularLocation>
        <location evidence="1">Cytoplasm</location>
        <location evidence="1">Cytoskeleton</location>
    </subcellularLocation>
</comment>
<dbReference type="GO" id="GO:0005912">
    <property type="term" value="C:adherens junction"/>
    <property type="evidence" value="ECO:0007669"/>
    <property type="project" value="TreeGrafter"/>
</dbReference>
<dbReference type="AlphaFoldDB" id="A0A8S4B5J0"/>
<evidence type="ECO:0000256" key="4">
    <source>
        <dbReference type="ARBA" id="ARBA00023212"/>
    </source>
</evidence>
<feature type="domain" description="ASD2" evidence="7">
    <location>
        <begin position="190"/>
        <end position="498"/>
    </location>
</feature>
<keyword evidence="9" id="KW-1185">Reference proteome</keyword>
<feature type="compositionally biased region" description="Basic and acidic residues" evidence="6">
    <location>
        <begin position="181"/>
        <end position="200"/>
    </location>
</feature>
<comment type="similarity">
    <text evidence="2">Belongs to the shroom family.</text>
</comment>
<dbReference type="Pfam" id="PF08687">
    <property type="entry name" value="ASD2"/>
    <property type="match status" value="1"/>
</dbReference>
<comment type="caution">
    <text evidence="8">The sequence shown here is derived from an EMBL/GenBank/DDBJ whole genome shotgun (WGS) entry which is preliminary data.</text>
</comment>
<sequence>MVDVVAARAVPSETEVHVARSFLTKILRSSMRRNDSGPRPHSWHPSKLTEEEAEPAGHVAEPSVFKPALGILDTKSRFCFPSRSDKEPPAPLDPGSPVKKVPVRIVHSEGSLERGGPAYLPQGCGQTGLEASTPPLATERQPSSPFSAFTRQPALDPDPGLGQDQDQDQDQDQESSPRGAQHLEEEAKREELARDIVGKDRTLADILDQTGRRTTMDLMEGLFSPEERVLEGAQQRRRASVGSRLPTSPPRIPDREDDEASGSAAASLVPSSSYYNTSAPKAELLIKMKDMQGQLEEQDSEDELDVDLASKKQELIGSLARKLEVLREARQSLQEDVEDNEALGRQVEATAQRLCQPNQIDKFRMFVGDLDKVVSLLLSLSGRLARVENALNSLEDEAPKEEKVSALNPEALDLCGQGPEKRKLLMRQHEDAKELKENLDRRERLVAAIMEAHLEAESLDDYRHFVKMKSALIIEQRKLEDKIKLGEEQLKCLVESLPLEQRPLL</sequence>
<dbReference type="InterPro" id="IPR014799">
    <property type="entry name" value="ASD2_dom"/>
</dbReference>
<dbReference type="Proteomes" id="UP000677803">
    <property type="component" value="Unassembled WGS sequence"/>
</dbReference>
<dbReference type="GO" id="GO:0030864">
    <property type="term" value="C:cortical actin cytoskeleton"/>
    <property type="evidence" value="ECO:0007669"/>
    <property type="project" value="TreeGrafter"/>
</dbReference>
<evidence type="ECO:0000256" key="6">
    <source>
        <dbReference type="SAM" id="MobiDB-lite"/>
    </source>
</evidence>
<evidence type="ECO:0000256" key="2">
    <source>
        <dbReference type="ARBA" id="ARBA00006469"/>
    </source>
</evidence>
<feature type="coiled-coil region" evidence="5">
    <location>
        <begin position="377"/>
        <end position="452"/>
    </location>
</feature>
<evidence type="ECO:0000256" key="1">
    <source>
        <dbReference type="ARBA" id="ARBA00004245"/>
    </source>
</evidence>
<feature type="region of interest" description="Disordered" evidence="6">
    <location>
        <begin position="225"/>
        <end position="266"/>
    </location>
</feature>
<evidence type="ECO:0000313" key="9">
    <source>
        <dbReference type="Proteomes" id="UP000677803"/>
    </source>
</evidence>
<gene>
    <name evidence="8" type="ORF">MMEN_LOCUS13320</name>
</gene>